<dbReference type="KEGG" id="eaj:Q3M24_09035"/>
<dbReference type="InterPro" id="IPR005184">
    <property type="entry name" value="DUF306_Meta_HslJ"/>
</dbReference>
<name>A0AAU8M0C7_9BACT</name>
<organism evidence="3">
    <name type="scientific">Candidatus Electrothrix aestuarii</name>
    <dbReference type="NCBI Taxonomy" id="3062594"/>
    <lineage>
        <taxon>Bacteria</taxon>
        <taxon>Pseudomonadati</taxon>
        <taxon>Thermodesulfobacteriota</taxon>
        <taxon>Desulfobulbia</taxon>
        <taxon>Desulfobulbales</taxon>
        <taxon>Desulfobulbaceae</taxon>
        <taxon>Candidatus Electrothrix</taxon>
    </lineage>
</organism>
<dbReference type="EMBL" id="CP159373">
    <property type="protein sequence ID" value="XCN74866.1"/>
    <property type="molecule type" value="Genomic_DNA"/>
</dbReference>
<dbReference type="PANTHER" id="PTHR35535">
    <property type="entry name" value="HEAT SHOCK PROTEIN HSLJ"/>
    <property type="match status" value="1"/>
</dbReference>
<evidence type="ECO:0000313" key="3">
    <source>
        <dbReference type="EMBL" id="XCN74866.1"/>
    </source>
</evidence>
<proteinExistence type="predicted"/>
<feature type="compositionally biased region" description="Low complexity" evidence="1">
    <location>
        <begin position="479"/>
        <end position="489"/>
    </location>
</feature>
<dbReference type="PROSITE" id="PS51257">
    <property type="entry name" value="PROKAR_LIPOPROTEIN"/>
    <property type="match status" value="1"/>
</dbReference>
<evidence type="ECO:0000256" key="1">
    <source>
        <dbReference type="SAM" id="MobiDB-lite"/>
    </source>
</evidence>
<evidence type="ECO:0000259" key="2">
    <source>
        <dbReference type="Pfam" id="PF03724"/>
    </source>
</evidence>
<reference evidence="3" key="2">
    <citation type="submission" date="2024-06" db="EMBL/GenBank/DDBJ databases">
        <authorList>
            <person name="Plum-Jensen L.E."/>
            <person name="Schramm A."/>
            <person name="Marshall I.P.G."/>
        </authorList>
    </citation>
    <scope>NUCLEOTIDE SEQUENCE</scope>
    <source>
        <strain evidence="3">Rat1</strain>
    </source>
</reference>
<feature type="compositionally biased region" description="Polar residues" evidence="1">
    <location>
        <begin position="521"/>
        <end position="530"/>
    </location>
</feature>
<dbReference type="Gene3D" id="2.40.50.540">
    <property type="match status" value="1"/>
</dbReference>
<gene>
    <name evidence="3" type="ORF">Q3M24_09035</name>
</gene>
<feature type="region of interest" description="Disordered" evidence="1">
    <location>
        <begin position="662"/>
        <end position="711"/>
    </location>
</feature>
<protein>
    <submittedName>
        <fullName evidence="3">META domain-containing protein</fullName>
    </submittedName>
</protein>
<feature type="compositionally biased region" description="Basic and acidic residues" evidence="1">
    <location>
        <begin position="465"/>
        <end position="478"/>
    </location>
</feature>
<dbReference type="Gene3D" id="2.40.128.270">
    <property type="match status" value="1"/>
</dbReference>
<feature type="domain" description="DUF306" evidence="2">
    <location>
        <begin position="238"/>
        <end position="346"/>
    </location>
</feature>
<feature type="compositionally biased region" description="Low complexity" evidence="1">
    <location>
        <begin position="441"/>
        <end position="464"/>
    </location>
</feature>
<dbReference type="Pfam" id="PF03724">
    <property type="entry name" value="META"/>
    <property type="match status" value="1"/>
</dbReference>
<feature type="region of interest" description="Disordered" evidence="1">
    <location>
        <begin position="569"/>
        <end position="644"/>
    </location>
</feature>
<dbReference type="AlphaFoldDB" id="A0AAU8M0C7"/>
<dbReference type="PANTHER" id="PTHR35535:SF1">
    <property type="entry name" value="HEAT SHOCK PROTEIN HSLJ"/>
    <property type="match status" value="1"/>
</dbReference>
<feature type="compositionally biased region" description="Basic and acidic residues" evidence="1">
    <location>
        <begin position="499"/>
        <end position="511"/>
    </location>
</feature>
<feature type="region of interest" description="Disordered" evidence="1">
    <location>
        <begin position="435"/>
        <end position="556"/>
    </location>
</feature>
<accession>A0AAU8M0C7</accession>
<sequence>MRIHFRLFFLLVLLLAGCVPRQKHVASPGALTFPYPLPAVFQAHLNLKRCPPPTSFELVLRPDGMYYLQMEKKIPGRAALQAEVGVWRYTAENQTLLLRSYNRASRLFRFTGKKVLKLLKVSGGMMPQLVRYDFILTKTAPRYEGLVRMQGMYSRQRGRGFFRECLSGARFPLASGDQTAGIEQSYQEILHGRDESLLVTLDMRLAKGSGRRNLLMPLRSVSLDPYHSCLGKDRRIATIANNRWYLTELAGKTVTPESVTNPPFLKVQSGEQLIQGFAGCNNFTGSWLFADNDFVFSRIRSTRMACPLGMEVEDAFLQALDATRRYAIKGDILSLHDRRGRVLARLRYSRPLTDLDFSYLAANQEEVDEDALPADALASPESRVETGGAVPAFVGRTSVREVNEKILPLPEPEQASHKKAFHEIKVVKPKKKVAKKKKVRAVAQPAQAKEVVPAPKPSAPSVDQTKQEQEEQQQHEPQQDQQNKQQNEKVVVPPPAPVDQEKSVLGKKEAKASVGNGINVDPTSTPQTPSQEERELARELPLPIPEKDGPVAPPIESEGRVVNNEAEIPVEQPAGQEQIQTGTEGEPTSPPALPPIPEEDEGEQKIQAEPVIMEENGEQVPAAETSQQDLQEENKAEPDDLPFPEVMHQELQGKAEETVMALPEENAMEASPSSEERKPAESTTGPKQPEVQAQVEGNTVKQIAPVTIPTP</sequence>
<dbReference type="InterPro" id="IPR038139">
    <property type="entry name" value="NlpE_C_sf"/>
</dbReference>
<reference evidence="3" key="1">
    <citation type="journal article" date="2024" name="Syst. Appl. Microbiol.">
        <title>First single-strain enrichments of Electrothrix cable bacteria, description of E. aestuarii sp. nov. and E. rattekaaiensis sp. nov., and proposal of a cable bacteria taxonomy following the rules of the SeqCode.</title>
        <authorList>
            <person name="Plum-Jensen L.E."/>
            <person name="Schramm A."/>
            <person name="Marshall I.P.G."/>
        </authorList>
    </citation>
    <scope>NUCLEOTIDE SEQUENCE</scope>
    <source>
        <strain evidence="3">Rat1</strain>
    </source>
</reference>
<dbReference type="InterPro" id="IPR053147">
    <property type="entry name" value="Hsp_HslJ-like"/>
</dbReference>
<dbReference type="InterPro" id="IPR038670">
    <property type="entry name" value="HslJ-like_sf"/>
</dbReference>